<dbReference type="Proteomes" id="UP000054560">
    <property type="component" value="Unassembled WGS sequence"/>
</dbReference>
<feature type="region of interest" description="Disordered" evidence="1">
    <location>
        <begin position="747"/>
        <end position="767"/>
    </location>
</feature>
<protein>
    <submittedName>
        <fullName evidence="2">Uncharacterized protein</fullName>
    </submittedName>
</protein>
<dbReference type="GeneID" id="25904371"/>
<organism evidence="2 3">
    <name type="scientific">Sphaeroforma arctica JP610</name>
    <dbReference type="NCBI Taxonomy" id="667725"/>
    <lineage>
        <taxon>Eukaryota</taxon>
        <taxon>Ichthyosporea</taxon>
        <taxon>Ichthyophonida</taxon>
        <taxon>Sphaeroforma</taxon>
    </lineage>
</organism>
<feature type="compositionally biased region" description="Polar residues" evidence="1">
    <location>
        <begin position="460"/>
        <end position="473"/>
    </location>
</feature>
<feature type="region of interest" description="Disordered" evidence="1">
    <location>
        <begin position="314"/>
        <end position="333"/>
    </location>
</feature>
<reference evidence="2 3" key="1">
    <citation type="submission" date="2011-02" db="EMBL/GenBank/DDBJ databases">
        <title>The Genome Sequence of Sphaeroforma arctica JP610.</title>
        <authorList>
            <consortium name="The Broad Institute Genome Sequencing Platform"/>
            <person name="Russ C."/>
            <person name="Cuomo C."/>
            <person name="Young S.K."/>
            <person name="Zeng Q."/>
            <person name="Gargeya S."/>
            <person name="Alvarado L."/>
            <person name="Berlin A."/>
            <person name="Chapman S.B."/>
            <person name="Chen Z."/>
            <person name="Freedman E."/>
            <person name="Gellesch M."/>
            <person name="Goldberg J."/>
            <person name="Griggs A."/>
            <person name="Gujja S."/>
            <person name="Heilman E."/>
            <person name="Heiman D."/>
            <person name="Howarth C."/>
            <person name="Mehta T."/>
            <person name="Neiman D."/>
            <person name="Pearson M."/>
            <person name="Roberts A."/>
            <person name="Saif S."/>
            <person name="Shea T."/>
            <person name="Shenoy N."/>
            <person name="Sisk P."/>
            <person name="Stolte C."/>
            <person name="Sykes S."/>
            <person name="White J."/>
            <person name="Yandava C."/>
            <person name="Burger G."/>
            <person name="Gray M.W."/>
            <person name="Holland P.W.H."/>
            <person name="King N."/>
            <person name="Lang F.B.F."/>
            <person name="Roger A.J."/>
            <person name="Ruiz-Trillo I."/>
            <person name="Haas B."/>
            <person name="Nusbaum C."/>
            <person name="Birren B."/>
        </authorList>
    </citation>
    <scope>NUCLEOTIDE SEQUENCE [LARGE SCALE GENOMIC DNA]</scope>
    <source>
        <strain evidence="2 3">JP610</strain>
    </source>
</reference>
<proteinExistence type="predicted"/>
<feature type="compositionally biased region" description="Basic and acidic residues" evidence="1">
    <location>
        <begin position="532"/>
        <end position="552"/>
    </location>
</feature>
<feature type="region of interest" description="Disordered" evidence="1">
    <location>
        <begin position="350"/>
        <end position="378"/>
    </location>
</feature>
<accession>A0A0L0G6P6</accession>
<feature type="region of interest" description="Disordered" evidence="1">
    <location>
        <begin position="397"/>
        <end position="582"/>
    </location>
</feature>
<feature type="compositionally biased region" description="Low complexity" evidence="1">
    <location>
        <begin position="514"/>
        <end position="531"/>
    </location>
</feature>
<dbReference type="RefSeq" id="XP_014157810.1">
    <property type="nucleotide sequence ID" value="XM_014302335.1"/>
</dbReference>
<sequence length="1062" mass="116544">MSEAVDAKVRPCDAIQHAASTCTQPNSNTELGETGRSLICEPVKMTSQTVTEGVVQILSVSHASGEDSTPFISSAESSPNDITDNVSESLKIERKPSAKWTNKMRRNLSNWIRHRDKAISSNTIGNDHNEERVGKKCIEVSDTLAERVPAHGKERLAERNKAGHLDDSTQTDRTDNNIEHTQQIDIEYRALIARQLSAPQPFHDFSQANNATVDMQSFKVSARRVRKASAPDTAGANSQYLNRLLDGETEPLGTPKYISRDAYRNERLVNNGNKGEILHHRAARDQKFVFNKIAIAQDSSRKYLLSKSAASLISPTSAPNMTPSAPSSANSMDIRSLSRDQICPRQVQAIPANLASPRSGVMTSPCSPRRSSIRRRMTYDDRSGSLVLRSVASEAPLRDVRSSPVMQISSPRNRDISPRNMDFMSPRNRDVSPRNSDFPHGNGDMSSVKKIDIDSRRLRNVSSAEPSDNSSSFLVHDSVKRSSSDRMFGSKNGANPNLKLGQAARWIPSDNDDSTGPPSRGSSSTTSTSLTGRKETDHEHTFGDPKNRDSHLSKSLRHSFKRWLPGRKPRSKSTSDAMGQHPKAAVELLQERSESSKINSPLELQKSMSLSAADQQTHAGTHTSVHVPISNPNTMTNRSQYILSSFSIKTQNTNARGQISVVPAVARSRTYSPSYHTPQGARDASPLSLSGSPFCMRRRSFAQPQRDKPLRLLTAAQAATTDSLPGTFRQQLSGGLKRAWLFSSGSAPTSRRMSEASPQSSTVSEDEELIYDVDPASNNSRLPAEQCSEATVRAMQNFNSITDAGGQWHTGAKRSSSLGTFPTPSRSMLQQYTCRLDKYNSTGTTSGSSSTSLDMASERSSTAEFARSCDGILDCAKRVNTGTNIGFQLCDGEAKPVSIRKGMSSNSEDTYLKTSMEGLGLETINDDEVLHNADLGYGVYERNTSVPEIYNDYHSDYYDEITSGWDSCASNYDGIIENFALDELHMGECYDEEEMLGMITETEDEDVQTELDPGEMSAAEATRASKIATAKVAKHYSRGSDLSKSMYNLRLSTDAISELAEQ</sequence>
<feature type="compositionally biased region" description="Polar residues" evidence="1">
    <location>
        <begin position="747"/>
        <end position="763"/>
    </location>
</feature>
<gene>
    <name evidence="2" type="ORF">SARC_03867</name>
</gene>
<dbReference type="EMBL" id="KQ241802">
    <property type="protein sequence ID" value="KNC83908.1"/>
    <property type="molecule type" value="Genomic_DNA"/>
</dbReference>
<evidence type="ECO:0000256" key="1">
    <source>
        <dbReference type="SAM" id="MobiDB-lite"/>
    </source>
</evidence>
<dbReference type="AlphaFoldDB" id="A0A0L0G6P6"/>
<feature type="compositionally biased region" description="Basic and acidic residues" evidence="1">
    <location>
        <begin position="447"/>
        <end position="457"/>
    </location>
</feature>
<name>A0A0L0G6P6_9EUKA</name>
<evidence type="ECO:0000313" key="2">
    <source>
        <dbReference type="EMBL" id="KNC83908.1"/>
    </source>
</evidence>
<evidence type="ECO:0000313" key="3">
    <source>
        <dbReference type="Proteomes" id="UP000054560"/>
    </source>
</evidence>
<feature type="compositionally biased region" description="Basic residues" evidence="1">
    <location>
        <begin position="554"/>
        <end position="571"/>
    </location>
</feature>
<feature type="region of interest" description="Disordered" evidence="1">
    <location>
        <begin position="155"/>
        <end position="176"/>
    </location>
</feature>
<keyword evidence="3" id="KW-1185">Reference proteome</keyword>